<evidence type="ECO:0000256" key="3">
    <source>
        <dbReference type="ARBA" id="ARBA00037691"/>
    </source>
</evidence>
<dbReference type="Gene3D" id="3.20.20.70">
    <property type="entry name" value="Aldolase class I"/>
    <property type="match status" value="1"/>
</dbReference>
<dbReference type="GO" id="GO:1902560">
    <property type="term" value="C:GMP reductase complex"/>
    <property type="evidence" value="ECO:0007669"/>
    <property type="project" value="InterPro"/>
</dbReference>
<dbReference type="InterPro" id="IPR015875">
    <property type="entry name" value="IMP_DH/GMP_Rdtase_CS"/>
</dbReference>
<dbReference type="InterPro" id="IPR005994">
    <property type="entry name" value="GuaC_type_2"/>
</dbReference>
<dbReference type="HAMAP" id="MF_01511">
    <property type="entry name" value="GMP_reduct_type2"/>
    <property type="match status" value="1"/>
</dbReference>
<feature type="domain" description="IMP dehydrogenase/GMP reductase" evidence="6">
    <location>
        <begin position="8"/>
        <end position="312"/>
    </location>
</feature>
<dbReference type="SMART" id="SM01240">
    <property type="entry name" value="IMPDH"/>
    <property type="match status" value="1"/>
</dbReference>
<dbReference type="InterPro" id="IPR050139">
    <property type="entry name" value="GMP_reductase"/>
</dbReference>
<accession>A0A081BGW9</accession>
<dbReference type="GO" id="GO:0016616">
    <property type="term" value="F:oxidoreductase activity, acting on the CH-OH group of donors, NAD or NADP as acceptor"/>
    <property type="evidence" value="ECO:0007669"/>
    <property type="project" value="UniProtKB-ARBA"/>
</dbReference>
<evidence type="ECO:0000256" key="2">
    <source>
        <dbReference type="ARBA" id="ARBA00023002"/>
    </source>
</evidence>
<dbReference type="PANTHER" id="PTHR43170:SF5">
    <property type="entry name" value="GMP REDUCTASE"/>
    <property type="match status" value="1"/>
</dbReference>
<name>A0A081BGW9_9LACO</name>
<dbReference type="STRING" id="1291743.LOSG293_040330"/>
<comment type="catalytic activity">
    <reaction evidence="4 5">
        <text>IMP + NH4(+) + NADP(+) = GMP + NADPH + 2 H(+)</text>
        <dbReference type="Rhea" id="RHEA:17185"/>
        <dbReference type="ChEBI" id="CHEBI:15378"/>
        <dbReference type="ChEBI" id="CHEBI:28938"/>
        <dbReference type="ChEBI" id="CHEBI:57783"/>
        <dbReference type="ChEBI" id="CHEBI:58053"/>
        <dbReference type="ChEBI" id="CHEBI:58115"/>
        <dbReference type="ChEBI" id="CHEBI:58349"/>
        <dbReference type="EC" id="1.7.1.7"/>
    </reaction>
</comment>
<dbReference type="EC" id="1.7.1.7" evidence="5"/>
<keyword evidence="1 5" id="KW-0521">NADP</keyword>
<dbReference type="AlphaFoldDB" id="A0A081BGW9"/>
<keyword evidence="2 5" id="KW-0560">Oxidoreductase</keyword>
<feature type="active site" description="Thioimidate intermediate" evidence="5">
    <location>
        <position position="177"/>
    </location>
</feature>
<dbReference type="InterPro" id="IPR013785">
    <property type="entry name" value="Aldolase_TIM"/>
</dbReference>
<reference evidence="7" key="1">
    <citation type="journal article" date="2014" name="Genome Announc.">
        <title>Draft Genome Sequence of Lactobacillus oryzae Strain SG293T.</title>
        <authorList>
            <person name="Tanizawa Y."/>
            <person name="Fujisawa T."/>
            <person name="Mochizuki T."/>
            <person name="Kaminuma E."/>
            <person name="Nakamura Y."/>
            <person name="Tohno M."/>
        </authorList>
    </citation>
    <scope>NUCLEOTIDE SEQUENCE [LARGE SCALE GENOMIC DNA]</scope>
    <source>
        <strain evidence="7">SG293</strain>
    </source>
</reference>
<evidence type="ECO:0000256" key="5">
    <source>
        <dbReference type="HAMAP-Rule" id="MF_01511"/>
    </source>
</evidence>
<dbReference type="eggNOG" id="COG0516">
    <property type="taxonomic scope" value="Bacteria"/>
</dbReference>
<proteinExistence type="inferred from homology"/>
<dbReference type="CDD" id="cd00381">
    <property type="entry name" value="IMPDH"/>
    <property type="match status" value="1"/>
</dbReference>
<dbReference type="NCBIfam" id="TIGR01306">
    <property type="entry name" value="GMP_reduct_2"/>
    <property type="match status" value="1"/>
</dbReference>
<organism evidence="7 8">
    <name type="scientific">Secundilactobacillus oryzae JCM 18671</name>
    <dbReference type="NCBI Taxonomy" id="1291743"/>
    <lineage>
        <taxon>Bacteria</taxon>
        <taxon>Bacillati</taxon>
        <taxon>Bacillota</taxon>
        <taxon>Bacilli</taxon>
        <taxon>Lactobacillales</taxon>
        <taxon>Lactobacillaceae</taxon>
        <taxon>Secundilactobacillus</taxon>
    </lineage>
</organism>
<evidence type="ECO:0000259" key="6">
    <source>
        <dbReference type="Pfam" id="PF00478"/>
    </source>
</evidence>
<comment type="function">
    <text evidence="3 5">Catalyzes the irreversible NADPH-dependent deamination of GMP to IMP. It functions in the conversion of nucleobase, nucleoside and nucleotide derivatives of G to A nucleotides, and in maintaining the intracellular balance of A and G nucleotides.</text>
</comment>
<dbReference type="SUPFAM" id="SSF51412">
    <property type="entry name" value="Inosine monophosphate dehydrogenase (IMPDH)"/>
    <property type="match status" value="1"/>
</dbReference>
<evidence type="ECO:0000256" key="4">
    <source>
        <dbReference type="ARBA" id="ARBA00048616"/>
    </source>
</evidence>
<sequence length="325" mass="35625">MNPMNVFDYDDIQLIPNKCLLKSRSEADTSIQFGPKKFKVPVVPANMETVIDEPLAVWLAQNDYFYVMHRFNPETRHDFINKMHGQGLFASISVGVKQGEIDFIKELAEAGDVPEYITIDIAHGHSISVITMIQLIKQELPDSFVIAGNVGTPEAVRELETAGADATKVGIGPGKACITKLKTGFGTGGWQLAAVRLCAKAATKPIIADGGIRFNGDIAKSIRFGASMVMIGSMLAGHLESPGQLINIDGKQYKQYWGSASETQKGAYRNVEGKQMLVPYRGEIADTYREMQEDLQSSISYAGGHQLSDIRTVDYVILKNSMMVD</sequence>
<dbReference type="FunFam" id="3.20.20.70:FF:000424">
    <property type="entry name" value="Inosine-5'-monophosphate dehydrogenase 2"/>
    <property type="match status" value="1"/>
</dbReference>
<evidence type="ECO:0000256" key="1">
    <source>
        <dbReference type="ARBA" id="ARBA00022857"/>
    </source>
</evidence>
<dbReference type="PROSITE" id="PS00487">
    <property type="entry name" value="IMP_DH_GMP_RED"/>
    <property type="match status" value="1"/>
</dbReference>
<feature type="binding site" evidence="5">
    <location>
        <begin position="206"/>
        <end position="229"/>
    </location>
    <ligand>
        <name>NADP(+)</name>
        <dbReference type="ChEBI" id="CHEBI:58349"/>
    </ligand>
</feature>
<protein>
    <recommendedName>
        <fullName evidence="5">GMP reductase</fullName>
        <ecNumber evidence="5">1.7.1.7</ecNumber>
    </recommendedName>
    <alternativeName>
        <fullName evidence="5">Guanosine 5'-monophosphate oxidoreductase</fullName>
        <shortName evidence="5">Guanosine monophosphate reductase</shortName>
    </alternativeName>
</protein>
<evidence type="ECO:0000313" key="8">
    <source>
        <dbReference type="Proteomes" id="UP000028700"/>
    </source>
</evidence>
<dbReference type="InterPro" id="IPR001093">
    <property type="entry name" value="IMP_DH_GMPRt"/>
</dbReference>
<comment type="similarity">
    <text evidence="5">Belongs to the IMPDH/GMPR family. GuaC type 2 subfamily.</text>
</comment>
<dbReference type="GO" id="GO:0005829">
    <property type="term" value="C:cytosol"/>
    <property type="evidence" value="ECO:0007669"/>
    <property type="project" value="TreeGrafter"/>
</dbReference>
<dbReference type="NCBIfam" id="NF003966">
    <property type="entry name" value="PRK05458.1"/>
    <property type="match status" value="1"/>
</dbReference>
<dbReference type="Proteomes" id="UP000028700">
    <property type="component" value="Unassembled WGS sequence"/>
</dbReference>
<dbReference type="EMBL" id="BBJM01000004">
    <property type="protein sequence ID" value="GAK47287.1"/>
    <property type="molecule type" value="Genomic_DNA"/>
</dbReference>
<dbReference type="GO" id="GO:0003920">
    <property type="term" value="F:GMP reductase activity"/>
    <property type="evidence" value="ECO:0007669"/>
    <property type="project" value="UniProtKB-UniRule"/>
</dbReference>
<comment type="caution">
    <text evidence="7">The sequence shown here is derived from an EMBL/GenBank/DDBJ whole genome shotgun (WGS) entry which is preliminary data.</text>
</comment>
<gene>
    <name evidence="5 7" type="primary">guaC</name>
    <name evidence="7" type="ORF">LOSG293_040330</name>
</gene>
<dbReference type="PIRSF" id="PIRSF036500">
    <property type="entry name" value="GMP_red_Firmic"/>
    <property type="match status" value="1"/>
</dbReference>
<dbReference type="Pfam" id="PF00478">
    <property type="entry name" value="IMPDH"/>
    <property type="match status" value="1"/>
</dbReference>
<evidence type="ECO:0000313" key="7">
    <source>
        <dbReference type="EMBL" id="GAK47287.1"/>
    </source>
</evidence>
<keyword evidence="8" id="KW-1185">Reference proteome</keyword>
<dbReference type="PANTHER" id="PTHR43170">
    <property type="entry name" value="GMP REDUCTASE"/>
    <property type="match status" value="1"/>
</dbReference>
<dbReference type="GO" id="GO:0006163">
    <property type="term" value="P:purine nucleotide metabolic process"/>
    <property type="evidence" value="ECO:0007669"/>
    <property type="project" value="UniProtKB-UniRule"/>
</dbReference>